<dbReference type="Proteomes" id="UP000054776">
    <property type="component" value="Unassembled WGS sequence"/>
</dbReference>
<evidence type="ECO:0000256" key="1">
    <source>
        <dbReference type="SAM" id="MobiDB-lite"/>
    </source>
</evidence>
<dbReference type="AlphaFoldDB" id="A0A0V1B8A4"/>
<comment type="caution">
    <text evidence="2">The sequence shown here is derived from an EMBL/GenBank/DDBJ whole genome shotgun (WGS) entry which is preliminary data.</text>
</comment>
<dbReference type="EMBL" id="JYDH01000085">
    <property type="protein sequence ID" value="KRY33224.1"/>
    <property type="molecule type" value="Genomic_DNA"/>
</dbReference>
<evidence type="ECO:0000313" key="2">
    <source>
        <dbReference type="EMBL" id="KRY33224.1"/>
    </source>
</evidence>
<feature type="region of interest" description="Disordered" evidence="1">
    <location>
        <begin position="35"/>
        <end position="64"/>
    </location>
</feature>
<gene>
    <name evidence="2" type="ORF">T01_1073</name>
</gene>
<name>A0A0V1B8A4_TRISP</name>
<evidence type="ECO:0000313" key="3">
    <source>
        <dbReference type="Proteomes" id="UP000054776"/>
    </source>
</evidence>
<accession>A0A0V1B8A4</accession>
<keyword evidence="3" id="KW-1185">Reference proteome</keyword>
<organism evidence="2 3">
    <name type="scientific">Trichinella spiralis</name>
    <name type="common">Trichina worm</name>
    <dbReference type="NCBI Taxonomy" id="6334"/>
    <lineage>
        <taxon>Eukaryota</taxon>
        <taxon>Metazoa</taxon>
        <taxon>Ecdysozoa</taxon>
        <taxon>Nematoda</taxon>
        <taxon>Enoplea</taxon>
        <taxon>Dorylaimia</taxon>
        <taxon>Trichinellida</taxon>
        <taxon>Trichinellidae</taxon>
        <taxon>Trichinella</taxon>
    </lineage>
</organism>
<sequence>MINDRWQESSKYPGSNPVVRMVKVKTLRGRYNRPVRTSRLPEPTVETDGLRPSRGSMLQTAGTD</sequence>
<reference evidence="2 3" key="1">
    <citation type="submission" date="2015-01" db="EMBL/GenBank/DDBJ databases">
        <title>Evolution of Trichinella species and genotypes.</title>
        <authorList>
            <person name="Korhonen P.K."/>
            <person name="Edoardo P."/>
            <person name="Giuseppe L.R."/>
            <person name="Gasser R.B."/>
        </authorList>
    </citation>
    <scope>NUCLEOTIDE SEQUENCE [LARGE SCALE GENOMIC DNA]</scope>
    <source>
        <strain evidence="2">ISS3</strain>
    </source>
</reference>
<evidence type="ECO:0008006" key="4">
    <source>
        <dbReference type="Google" id="ProtNLM"/>
    </source>
</evidence>
<proteinExistence type="predicted"/>
<protein>
    <recommendedName>
        <fullName evidence="4">DUF5641 domain-containing protein</fullName>
    </recommendedName>
</protein>
<dbReference type="InParanoid" id="A0A0V1B8A4"/>